<reference evidence="2" key="1">
    <citation type="submission" date="2020-12" db="EMBL/GenBank/DDBJ databases">
        <authorList>
            <consortium name="Molecular Ecology Group"/>
        </authorList>
    </citation>
    <scope>NUCLEOTIDE SEQUENCE</scope>
    <source>
        <strain evidence="2">TBG_1078</strain>
    </source>
</reference>
<keyword evidence="3" id="KW-1185">Reference proteome</keyword>
<comment type="caution">
    <text evidence="2">The sequence shown here is derived from an EMBL/GenBank/DDBJ whole genome shotgun (WGS) entry which is preliminary data.</text>
</comment>
<evidence type="ECO:0000256" key="1">
    <source>
        <dbReference type="SAM" id="MobiDB-lite"/>
    </source>
</evidence>
<protein>
    <submittedName>
        <fullName evidence="2">(raccoon dog) hypothetical protein</fullName>
    </submittedName>
</protein>
<dbReference type="EMBL" id="CAJHUB010000621">
    <property type="protein sequence ID" value="CAD7666642.1"/>
    <property type="molecule type" value="Genomic_DNA"/>
</dbReference>
<feature type="region of interest" description="Disordered" evidence="1">
    <location>
        <begin position="212"/>
        <end position="238"/>
    </location>
</feature>
<dbReference type="AlphaFoldDB" id="A0A811XZZ1"/>
<proteinExistence type="predicted"/>
<organism evidence="2 3">
    <name type="scientific">Nyctereutes procyonoides</name>
    <name type="common">Raccoon dog</name>
    <name type="synonym">Canis procyonoides</name>
    <dbReference type="NCBI Taxonomy" id="34880"/>
    <lineage>
        <taxon>Eukaryota</taxon>
        <taxon>Metazoa</taxon>
        <taxon>Chordata</taxon>
        <taxon>Craniata</taxon>
        <taxon>Vertebrata</taxon>
        <taxon>Euteleostomi</taxon>
        <taxon>Mammalia</taxon>
        <taxon>Eutheria</taxon>
        <taxon>Laurasiatheria</taxon>
        <taxon>Carnivora</taxon>
        <taxon>Caniformia</taxon>
        <taxon>Canidae</taxon>
        <taxon>Nyctereutes</taxon>
    </lineage>
</organism>
<name>A0A811XZZ1_NYCPR</name>
<sequence>MEDAQLSHLDSDTTAAPSDRLLQVLKTLVGGWGGGGLPLSLLMLSFSLSQIIKPNLKEKSMDSSKESFSDTDDNSSLWKCKQQKCFKPPPKSEQLTTSGVLGYGKRIEAQWPLGILGVEGAVDRTRRWGTYNYLPGDRLEMTCTSRYQITEDDPHEKAPKKDLIAQGVRIIGNKKANELIEMPKRTPGGVFPDLLGNIPSVENQKEYEHEKAARKRTQVGTNEALASLDNPQKATERQRWTDAEDAIDIHHPHHLDTFSTFWKKKLPKLRL</sequence>
<gene>
    <name evidence="2" type="ORF">NYPRO_LOCUS215</name>
</gene>
<dbReference type="Proteomes" id="UP000645828">
    <property type="component" value="Unassembled WGS sequence"/>
</dbReference>
<evidence type="ECO:0000313" key="2">
    <source>
        <dbReference type="EMBL" id="CAD7666642.1"/>
    </source>
</evidence>
<accession>A0A811XZZ1</accession>
<evidence type="ECO:0000313" key="3">
    <source>
        <dbReference type="Proteomes" id="UP000645828"/>
    </source>
</evidence>